<protein>
    <submittedName>
        <fullName evidence="1">Uncharacterized protein</fullName>
    </submittedName>
</protein>
<dbReference type="AlphaFoldDB" id="A0A8H5WXG0"/>
<comment type="caution">
    <text evidence="1">The sequence shown here is derived from an EMBL/GenBank/DDBJ whole genome shotgun (WGS) entry which is preliminary data.</text>
</comment>
<evidence type="ECO:0000313" key="2">
    <source>
        <dbReference type="Proteomes" id="UP000567885"/>
    </source>
</evidence>
<sequence>MTAHIDASLYFGVLAGFKPNANFCPPSKSGLKVLILCLRSLTNPAWSVQSSSVQFSPAHLSITAATATFSLRKSREVHYTAKYRCG</sequence>
<gene>
    <name evidence="1" type="ORF">FHETE_2511</name>
</gene>
<dbReference type="Proteomes" id="UP000567885">
    <property type="component" value="Unassembled WGS sequence"/>
</dbReference>
<name>A0A8H5WXG0_FUSHE</name>
<dbReference type="EMBL" id="JAAGWQ010000038">
    <property type="protein sequence ID" value="KAF5675661.1"/>
    <property type="molecule type" value="Genomic_DNA"/>
</dbReference>
<keyword evidence="2" id="KW-1185">Reference proteome</keyword>
<reference evidence="1 2" key="1">
    <citation type="submission" date="2020-05" db="EMBL/GenBank/DDBJ databases">
        <title>Identification and distribution of gene clusters putatively required for synthesis of sphingolipid metabolism inhibitors in phylogenetically diverse species of the filamentous fungus Fusarium.</title>
        <authorList>
            <person name="Kim H.-S."/>
            <person name="Busman M."/>
            <person name="Brown D.W."/>
            <person name="Divon H."/>
            <person name="Uhlig S."/>
            <person name="Proctor R.H."/>
        </authorList>
    </citation>
    <scope>NUCLEOTIDE SEQUENCE [LARGE SCALE GENOMIC DNA]</scope>
    <source>
        <strain evidence="1 2">NRRL 20693</strain>
    </source>
</reference>
<evidence type="ECO:0000313" key="1">
    <source>
        <dbReference type="EMBL" id="KAF5675661.1"/>
    </source>
</evidence>
<organism evidence="1 2">
    <name type="scientific">Fusarium heterosporum</name>
    <dbReference type="NCBI Taxonomy" id="42747"/>
    <lineage>
        <taxon>Eukaryota</taxon>
        <taxon>Fungi</taxon>
        <taxon>Dikarya</taxon>
        <taxon>Ascomycota</taxon>
        <taxon>Pezizomycotina</taxon>
        <taxon>Sordariomycetes</taxon>
        <taxon>Hypocreomycetidae</taxon>
        <taxon>Hypocreales</taxon>
        <taxon>Nectriaceae</taxon>
        <taxon>Fusarium</taxon>
        <taxon>Fusarium heterosporum species complex</taxon>
    </lineage>
</organism>
<proteinExistence type="predicted"/>
<accession>A0A8H5WXG0</accession>